<keyword evidence="1" id="KW-1133">Transmembrane helix</keyword>
<comment type="caution">
    <text evidence="2">The sequence shown here is derived from an EMBL/GenBank/DDBJ whole genome shotgun (WGS) entry which is preliminary data.</text>
</comment>
<organism evidence="2 3">
    <name type="scientific">Elysia crispata</name>
    <name type="common">lettuce slug</name>
    <dbReference type="NCBI Taxonomy" id="231223"/>
    <lineage>
        <taxon>Eukaryota</taxon>
        <taxon>Metazoa</taxon>
        <taxon>Spiralia</taxon>
        <taxon>Lophotrochozoa</taxon>
        <taxon>Mollusca</taxon>
        <taxon>Gastropoda</taxon>
        <taxon>Heterobranchia</taxon>
        <taxon>Euthyneura</taxon>
        <taxon>Panpulmonata</taxon>
        <taxon>Sacoglossa</taxon>
        <taxon>Placobranchoidea</taxon>
        <taxon>Plakobranchidae</taxon>
        <taxon>Elysia</taxon>
    </lineage>
</organism>
<evidence type="ECO:0000313" key="3">
    <source>
        <dbReference type="Proteomes" id="UP001283361"/>
    </source>
</evidence>
<dbReference type="EMBL" id="JAWDGP010002686">
    <property type="protein sequence ID" value="KAK3780746.1"/>
    <property type="molecule type" value="Genomic_DNA"/>
</dbReference>
<keyword evidence="1" id="KW-0812">Transmembrane</keyword>
<keyword evidence="1" id="KW-0472">Membrane</keyword>
<feature type="non-terminal residue" evidence="2">
    <location>
        <position position="1"/>
    </location>
</feature>
<keyword evidence="3" id="KW-1185">Reference proteome</keyword>
<sequence length="89" mass="10321">NSLTYGQDESGQTLSFRWDYIMIFTGLTFLKGGGTGTTGLLNNMRSLLWIKIQQYTTRSIQIKLFTHLHRQVYLPKIIYVWAHGETLHT</sequence>
<dbReference type="Proteomes" id="UP001283361">
    <property type="component" value="Unassembled WGS sequence"/>
</dbReference>
<name>A0AAE1A5B8_9GAST</name>
<gene>
    <name evidence="2" type="ORF">RRG08_052237</name>
</gene>
<accession>A0AAE1A5B8</accession>
<feature type="transmembrane region" description="Helical" evidence="1">
    <location>
        <begin position="20"/>
        <end position="41"/>
    </location>
</feature>
<proteinExistence type="predicted"/>
<evidence type="ECO:0000256" key="1">
    <source>
        <dbReference type="SAM" id="Phobius"/>
    </source>
</evidence>
<protein>
    <submittedName>
        <fullName evidence="2">Uncharacterized protein</fullName>
    </submittedName>
</protein>
<reference evidence="2" key="1">
    <citation type="journal article" date="2023" name="G3 (Bethesda)">
        <title>A reference genome for the long-term kleptoplast-retaining sea slug Elysia crispata morphotype clarki.</title>
        <authorList>
            <person name="Eastman K.E."/>
            <person name="Pendleton A.L."/>
            <person name="Shaikh M.A."/>
            <person name="Suttiyut T."/>
            <person name="Ogas R."/>
            <person name="Tomko P."/>
            <person name="Gavelis G."/>
            <person name="Widhalm J.R."/>
            <person name="Wisecaver J.H."/>
        </authorList>
    </citation>
    <scope>NUCLEOTIDE SEQUENCE</scope>
    <source>
        <strain evidence="2">ECLA1</strain>
    </source>
</reference>
<dbReference type="AlphaFoldDB" id="A0AAE1A5B8"/>
<evidence type="ECO:0000313" key="2">
    <source>
        <dbReference type="EMBL" id="KAK3780746.1"/>
    </source>
</evidence>
<feature type="non-terminal residue" evidence="2">
    <location>
        <position position="89"/>
    </location>
</feature>